<dbReference type="AlphaFoldDB" id="A0A3L8DLG9"/>
<organism evidence="2 3">
    <name type="scientific">Ooceraea biroi</name>
    <name type="common">Clonal raider ant</name>
    <name type="synonym">Cerapachys biroi</name>
    <dbReference type="NCBI Taxonomy" id="2015173"/>
    <lineage>
        <taxon>Eukaryota</taxon>
        <taxon>Metazoa</taxon>
        <taxon>Ecdysozoa</taxon>
        <taxon>Arthropoda</taxon>
        <taxon>Hexapoda</taxon>
        <taxon>Insecta</taxon>
        <taxon>Pterygota</taxon>
        <taxon>Neoptera</taxon>
        <taxon>Endopterygota</taxon>
        <taxon>Hymenoptera</taxon>
        <taxon>Apocrita</taxon>
        <taxon>Aculeata</taxon>
        <taxon>Formicoidea</taxon>
        <taxon>Formicidae</taxon>
        <taxon>Dorylinae</taxon>
        <taxon>Ooceraea</taxon>
    </lineage>
</organism>
<feature type="region of interest" description="Disordered" evidence="1">
    <location>
        <begin position="389"/>
        <end position="410"/>
    </location>
</feature>
<reference evidence="2 3" key="1">
    <citation type="journal article" date="2018" name="Genome Res.">
        <title>The genomic architecture and molecular evolution of ant odorant receptors.</title>
        <authorList>
            <person name="McKenzie S.K."/>
            <person name="Kronauer D.J.C."/>
        </authorList>
    </citation>
    <scope>NUCLEOTIDE SEQUENCE [LARGE SCALE GENOMIC DNA]</scope>
    <source>
        <strain evidence="2">Clonal line C1</strain>
    </source>
</reference>
<protein>
    <submittedName>
        <fullName evidence="2">Uncharacterized protein</fullName>
    </submittedName>
</protein>
<evidence type="ECO:0000313" key="3">
    <source>
        <dbReference type="Proteomes" id="UP000279307"/>
    </source>
</evidence>
<evidence type="ECO:0000313" key="2">
    <source>
        <dbReference type="EMBL" id="RLU21221.1"/>
    </source>
</evidence>
<dbReference type="EMBL" id="QOIP01000006">
    <property type="protein sequence ID" value="RLU21221.1"/>
    <property type="molecule type" value="Genomic_DNA"/>
</dbReference>
<gene>
    <name evidence="2" type="ORF">DMN91_005594</name>
</gene>
<proteinExistence type="predicted"/>
<comment type="caution">
    <text evidence="2">The sequence shown here is derived from an EMBL/GenBank/DDBJ whole genome shotgun (WGS) entry which is preliminary data.</text>
</comment>
<accession>A0A3L8DLG9</accession>
<evidence type="ECO:0000256" key="1">
    <source>
        <dbReference type="SAM" id="MobiDB-lite"/>
    </source>
</evidence>
<dbReference type="OrthoDB" id="7554243at2759"/>
<dbReference type="Proteomes" id="UP000279307">
    <property type="component" value="Chromosome 6"/>
</dbReference>
<sequence length="593" mass="68090">MDAGIPVSHDDPQFVKVLDICLKMEIAVAQEKLDANTAEVKRLKGIMRIQLDNRKQLKARVVQMDRVRTILSETSTRYAKQCLSANVFVANSCCINRDLMVSRRLYSNISETSETLGAMRANIDDEYKLIQLRSQEYQDIVAKYKETWHAYRAIYEEFPLAKARHAAKINLEKLKIEYMVVTYKIVKMMTINEQRRRIDWIRTRCKIVEFAAVMVNFSKLEKRVTKLETNVGYCRRELRSIETELQILRKQKEDQERVRKQKVLEMAPPKINIPYRKIYHQDRTHTKSKVQTKQFHKTFDDNISINTLVLEELCANENATVSSDNVDVEPIQGDNAKRIVAETKIANLQDISAISEKTDTRVALIAPEANPEKAALIDNDVEMKEIHSEETKKSQESVKAQPCSRTKENSFKHRAVKDTQEEIEAKRIRLQRADSAGSSNKISAPQLTAIVEEVDLTTPPRSVPKIAKIETVNYNIASIKSMPKYVQRPNVIAPNMPPSPVHEYCESNMSSIDQDFMSKGPQSLFEGSLCNYRLSMDSNMSSVCMTEDALISPPRYANLQQDNKNKKSGNTSPFLFENFAQKREKMENNFTLF</sequence>
<name>A0A3L8DLG9_OOCBI</name>